<dbReference type="GO" id="GO:0007155">
    <property type="term" value="P:cell adhesion"/>
    <property type="evidence" value="ECO:0007669"/>
    <property type="project" value="InterPro"/>
</dbReference>
<feature type="chain" id="PRO_5016745753" evidence="1">
    <location>
        <begin position="30"/>
        <end position="1487"/>
    </location>
</feature>
<sequence length="1487" mass="159362">MIQLKLRRRVAALVTIGVLSSVLAFSASAAPKYETGVLTNNQPNATTWRTVNFATPFAAPPVVVLGTPSHGDSQALTTRVRNVTATSFEYQLDEWDYLDGAHGSETFPYLALEPGVHAIGGVTWHAGRSPGITRTGQTVTFASGFAAAPVVLAQVESVTNAKAVSARVSLATTTNFNLKLISQESDTTTLSGESIGWIAVAPGSGTIDGASFVAARTGANVTQAWSAIAFTGTHRQPSFFAQGQTVNGADPFTLRQRNLTATGVEIFLQEEQSAGTEVNHVAEDVGYLVLSESVGELRAKLALGDITESQTNGSTWHSETFPQSYTNPVVVFGPVTQKNGDPVHVRVRNVTSLGFEWQLEEWDYLDGTHGEETVHYIVAEQGTYRIGGLLWEFGRSTGVTNTAANKTFSEAFPAAPVVLSQVATTNEASAVASRLSNITATGFSVQLEEEQAANQTHAGETVHFVAVQKGSGRIVSNQHVFEAGASAVNVTQTFRALNFTRKLADPFVIADVQTRNDSDPVVLRQRNASVSNVDVRAQEEASVNADVTHASESVGYLIVSGSLDLDEDGLPDAWETSLGLNPNDASDAALDPDGDGISNLNEYAYGTNPNTFDSGGTIIVVPSVTEAYEKEGTAARFTISRTGGTVPVTVTYALSGRAAAPGQSGADYTTTNNAGTVLTGSITIPFEATSADVVIEPVLDTVNEYPETVTLTVTANPRYAVGSGNSGTVNVSDASPIPANESLFVGLLSKQGTAQTYASGIVTIYLNGPKNAARVNLHFSGLTSNQTNAYIRYGVTAGVGPELRPTLPIGQVSNEPWNIVPVGALTGQDIVDSLYQVGGKWVYLNIGTGTYPAGEIAGILSRQTGSGTFTPPPAPPTLATLTGDALTRDVARFLTQASFGPTQQEIQALVDEINTTYAGDRIAAYSAWINAQFALDQTRLLDYTQAADAHEWDLRGEDPINFTNNNEPRHHNRRRGWWTIATSAHDQLRQRVAFALSEVFVTSDQLATLRTRHYGLANYYDLLATRADGNFRTLLEDVSKSPVMGKYLSHLQNQKAILDGQGNVLVSPDENYAREILQLFSIGLVHRHPDGTLKLGADGLPIQTYNNNDITNLARVFTGWSFSKRHGAKNQGYPVEDNTNFLQGQGPAYFQASWTNPLKNFAAYHDTGAKTVLGSNIASGLNGQQDLTAALDIIFNHPNVAPFISRLLIQRLVTSNPSAGYIHRVAQKFENNGSGVRGNLKAVVRAILLDYEARSPDVIDNIGYGKQKEPIVRYVQLIRALGGQSQLPLSALSTFGYPAAQLDNFPAGATLYRYPNTDTRLAQTPQSAPSVFNWFLPDFNPGGQIGAAGLVAPELELSTETTVIQAINYHYQLTNVDNGQSVDIYYGTTNGPEDNIALVRTPFEQLYDAEITAGKTVTQASTTVLDQLDLVLTAGNFKQRYATAATPNPRSILITSVASLAAATTTQARVKELLYLLVSSPEYIHQK</sequence>
<evidence type="ECO:0000259" key="2">
    <source>
        <dbReference type="Pfam" id="PF07452"/>
    </source>
</evidence>
<dbReference type="InterPro" id="IPR037221">
    <property type="entry name" value="H-type_lectin_dom_sf"/>
</dbReference>
<dbReference type="Pfam" id="PF07452">
    <property type="entry name" value="CHRD"/>
    <property type="match status" value="1"/>
</dbReference>
<comment type="caution">
    <text evidence="4">The sequence shown here is derived from an EMBL/GenBank/DDBJ whole genome shotgun (WGS) entry which is preliminary data.</text>
</comment>
<dbReference type="SUPFAM" id="SSF141072">
    <property type="entry name" value="CalX-like"/>
    <property type="match status" value="1"/>
</dbReference>
<dbReference type="Gene3D" id="2.60.40.2030">
    <property type="match status" value="1"/>
</dbReference>
<keyword evidence="5" id="KW-1185">Reference proteome</keyword>
<dbReference type="InterPro" id="IPR014917">
    <property type="entry name" value="DUF1800"/>
</dbReference>
<dbReference type="Pfam" id="PF09458">
    <property type="entry name" value="H_lectin"/>
    <property type="match status" value="1"/>
</dbReference>
<keyword evidence="1" id="KW-0732">Signal</keyword>
<evidence type="ECO:0000259" key="3">
    <source>
        <dbReference type="Pfam" id="PF09458"/>
    </source>
</evidence>
<organism evidence="4 5">
    <name type="scientific">Roseimicrobium gellanilyticum</name>
    <dbReference type="NCBI Taxonomy" id="748857"/>
    <lineage>
        <taxon>Bacteria</taxon>
        <taxon>Pseudomonadati</taxon>
        <taxon>Verrucomicrobiota</taxon>
        <taxon>Verrucomicrobiia</taxon>
        <taxon>Verrucomicrobiales</taxon>
        <taxon>Verrucomicrobiaceae</taxon>
        <taxon>Roseimicrobium</taxon>
    </lineage>
</organism>
<evidence type="ECO:0000313" key="5">
    <source>
        <dbReference type="Proteomes" id="UP000253426"/>
    </source>
</evidence>
<feature type="domain" description="H-type lectin" evidence="3">
    <location>
        <begin position="49"/>
        <end position="96"/>
    </location>
</feature>
<feature type="domain" description="CHRD" evidence="2">
    <location>
        <begin position="753"/>
        <end position="859"/>
    </location>
</feature>
<dbReference type="Pfam" id="PF08811">
    <property type="entry name" value="DUF1800"/>
    <property type="match status" value="1"/>
</dbReference>
<dbReference type="InterPro" id="IPR019019">
    <property type="entry name" value="H-type_lectin_domain"/>
</dbReference>
<dbReference type="InterPro" id="IPR038081">
    <property type="entry name" value="CalX-like_sf"/>
</dbReference>
<evidence type="ECO:0000313" key="4">
    <source>
        <dbReference type="EMBL" id="RBP46519.1"/>
    </source>
</evidence>
<accession>A0A366HTE3</accession>
<dbReference type="Gene3D" id="2.60.40.2080">
    <property type="match status" value="4"/>
</dbReference>
<feature type="signal peptide" evidence="1">
    <location>
        <begin position="1"/>
        <end position="29"/>
    </location>
</feature>
<dbReference type="InterPro" id="IPR010895">
    <property type="entry name" value="CHRD"/>
</dbReference>
<evidence type="ECO:0000256" key="1">
    <source>
        <dbReference type="SAM" id="SignalP"/>
    </source>
</evidence>
<proteinExistence type="predicted"/>
<dbReference type="GO" id="GO:0030246">
    <property type="term" value="F:carbohydrate binding"/>
    <property type="evidence" value="ECO:0007669"/>
    <property type="project" value="InterPro"/>
</dbReference>
<dbReference type="Proteomes" id="UP000253426">
    <property type="component" value="Unassembled WGS sequence"/>
</dbReference>
<name>A0A366HTE3_9BACT</name>
<dbReference type="SUPFAM" id="SSF141086">
    <property type="entry name" value="Agglutinin HPA-like"/>
    <property type="match status" value="1"/>
</dbReference>
<gene>
    <name evidence="4" type="ORF">DES53_102910</name>
</gene>
<dbReference type="EMBL" id="QNRR01000002">
    <property type="protein sequence ID" value="RBP46519.1"/>
    <property type="molecule type" value="Genomic_DNA"/>
</dbReference>
<dbReference type="PANTHER" id="PTHR43737">
    <property type="entry name" value="BLL7424 PROTEIN"/>
    <property type="match status" value="1"/>
</dbReference>
<dbReference type="PANTHER" id="PTHR43737:SF1">
    <property type="entry name" value="DUF1501 DOMAIN-CONTAINING PROTEIN"/>
    <property type="match status" value="1"/>
</dbReference>
<reference evidence="4 5" key="1">
    <citation type="submission" date="2018-06" db="EMBL/GenBank/DDBJ databases">
        <title>Genomic Encyclopedia of Type Strains, Phase IV (KMG-IV): sequencing the most valuable type-strain genomes for metagenomic binning, comparative biology and taxonomic classification.</title>
        <authorList>
            <person name="Goeker M."/>
        </authorList>
    </citation>
    <scope>NUCLEOTIDE SEQUENCE [LARGE SCALE GENOMIC DNA]</scope>
    <source>
        <strain evidence="4 5">DSM 25532</strain>
    </source>
</reference>
<protein>
    <submittedName>
        <fullName evidence="4">Uncharacterized protein (DUF1800 family)</fullName>
    </submittedName>
</protein>